<dbReference type="FunFam" id="1.10.3470.10:FF:000005">
    <property type="entry name" value="Zinc ABC transporter, permease component"/>
    <property type="match status" value="1"/>
</dbReference>
<evidence type="ECO:0000256" key="6">
    <source>
        <dbReference type="RuleBase" id="RU003943"/>
    </source>
</evidence>
<dbReference type="CDD" id="cd06550">
    <property type="entry name" value="TM_ABC_iron-siderophores_like"/>
    <property type="match status" value="1"/>
</dbReference>
<dbReference type="GO" id="GO:0010043">
    <property type="term" value="P:response to zinc ion"/>
    <property type="evidence" value="ECO:0007669"/>
    <property type="project" value="TreeGrafter"/>
</dbReference>
<dbReference type="GO" id="GO:0043190">
    <property type="term" value="C:ATP-binding cassette (ABC) transporter complex"/>
    <property type="evidence" value="ECO:0007669"/>
    <property type="project" value="InterPro"/>
</dbReference>
<dbReference type="Gene3D" id="1.10.3470.10">
    <property type="entry name" value="ABC transporter involved in vitamin B12 uptake, BtuC"/>
    <property type="match status" value="1"/>
</dbReference>
<evidence type="ECO:0000256" key="7">
    <source>
        <dbReference type="SAM" id="Phobius"/>
    </source>
</evidence>
<feature type="transmembrane region" description="Helical" evidence="7">
    <location>
        <begin position="101"/>
        <end position="124"/>
    </location>
</feature>
<keyword evidence="4 7" id="KW-1133">Transmembrane helix</keyword>
<comment type="similarity">
    <text evidence="2 6">Belongs to the ABC-3 integral membrane protein family.</text>
</comment>
<keyword evidence="6" id="KW-0813">Transport</keyword>
<dbReference type="PANTHER" id="PTHR30477">
    <property type="entry name" value="ABC-TRANSPORTER METAL-BINDING PROTEIN"/>
    <property type="match status" value="1"/>
</dbReference>
<dbReference type="PANTHER" id="PTHR30477:SF22">
    <property type="entry name" value="METAL ABC TRANSPORTER PERMEASE"/>
    <property type="match status" value="1"/>
</dbReference>
<dbReference type="GO" id="GO:0055085">
    <property type="term" value="P:transmembrane transport"/>
    <property type="evidence" value="ECO:0007669"/>
    <property type="project" value="InterPro"/>
</dbReference>
<dbReference type="InterPro" id="IPR001626">
    <property type="entry name" value="ABC_TroCD"/>
</dbReference>
<evidence type="ECO:0000256" key="5">
    <source>
        <dbReference type="ARBA" id="ARBA00023136"/>
    </source>
</evidence>
<dbReference type="Proteomes" id="UP000001288">
    <property type="component" value="Chromosome"/>
</dbReference>
<accession>A0A0H3GGW5</accession>
<evidence type="ECO:0000313" key="8">
    <source>
        <dbReference type="EMBL" id="AEO06431.1"/>
    </source>
</evidence>
<reference evidence="9" key="1">
    <citation type="submission" date="2010-04" db="EMBL/GenBank/DDBJ databases">
        <title>The genome sequence of Listeria monocytogenes strain 10403S.</title>
        <authorList>
            <consortium name="The Broad Institute Genome Sequencing Platform"/>
            <consortium name="The Broad Institute Genome Sequencing Center for Infectious Disease."/>
            <person name="Borowsky M."/>
            <person name="Borodovsky M."/>
            <person name="Young S.K."/>
            <person name="Zeng Q."/>
            <person name="Koehrsen M."/>
            <person name="Fitzgerald M."/>
            <person name="Wiedmann M."/>
            <person name="Swaminathan B."/>
            <person name="Lauer P."/>
            <person name="Portnoy D."/>
            <person name="Cossart P."/>
            <person name="Buchrieser C."/>
            <person name="Higgins D."/>
            <person name="Abouelleil A."/>
            <person name="Alvarado L."/>
            <person name="Arachchi H.M."/>
            <person name="Berlin A."/>
            <person name="Borenstein D."/>
            <person name="Brown A."/>
            <person name="Chapman S.B."/>
            <person name="Chen Z."/>
            <person name="Dunbar C.D."/>
            <person name="Engels R."/>
            <person name="Freedman E."/>
            <person name="Gearin G."/>
            <person name="Gellesch M."/>
            <person name="Goldberg J."/>
            <person name="Griggs A."/>
            <person name="Gujja S."/>
            <person name="Heilman E."/>
            <person name="Heiman D."/>
            <person name="Howarth C."/>
            <person name="Jen D."/>
            <person name="Larson L."/>
            <person name="Lui A."/>
            <person name="MacDonald J."/>
            <person name="Mehta T."/>
            <person name="Montmayeur A."/>
            <person name="Neiman D."/>
            <person name="Park D."/>
            <person name="Pearson M."/>
            <person name="Priest M."/>
            <person name="Richards J."/>
            <person name="Roberts A."/>
            <person name="Saif S."/>
            <person name="Shea T."/>
            <person name="Shenoy N."/>
            <person name="Sisk P."/>
            <person name="Stolte C."/>
            <person name="Sykes S."/>
            <person name="Walk T."/>
            <person name="White J."/>
            <person name="Yandava C."/>
            <person name="Haas B."/>
            <person name="Nusbaum C."/>
            <person name="Birren B."/>
        </authorList>
    </citation>
    <scope>NUCLEOTIDE SEQUENCE [LARGE SCALE GENOMIC DNA]</scope>
    <source>
        <strain evidence="9">10403S</strain>
    </source>
</reference>
<evidence type="ECO:0000256" key="4">
    <source>
        <dbReference type="ARBA" id="ARBA00022989"/>
    </source>
</evidence>
<dbReference type="AlphaFoldDB" id="A0A0H3GGW5"/>
<protein>
    <submittedName>
        <fullName evidence="8">Zinc transport system permease</fullName>
    </submittedName>
</protein>
<gene>
    <name evidence="8" type="ordered locus">LMRG_00898</name>
</gene>
<dbReference type="HOGENOM" id="CLU_028808_3_1_9"/>
<feature type="transmembrane region" description="Helical" evidence="7">
    <location>
        <begin position="18"/>
        <end position="37"/>
    </location>
</feature>
<feature type="transmembrane region" description="Helical" evidence="7">
    <location>
        <begin position="144"/>
        <end position="162"/>
    </location>
</feature>
<dbReference type="InterPro" id="IPR037294">
    <property type="entry name" value="ABC_BtuC-like"/>
</dbReference>
<feature type="transmembrane region" description="Helical" evidence="7">
    <location>
        <begin position="258"/>
        <end position="277"/>
    </location>
</feature>
<dbReference type="KEGG" id="lmt:LMRG_00898"/>
<evidence type="ECO:0000313" key="9">
    <source>
        <dbReference type="Proteomes" id="UP000001288"/>
    </source>
</evidence>
<evidence type="ECO:0000256" key="1">
    <source>
        <dbReference type="ARBA" id="ARBA00004141"/>
    </source>
</evidence>
<proteinExistence type="inferred from homology"/>
<feature type="transmembrane region" description="Helical" evidence="7">
    <location>
        <begin position="68"/>
        <end position="89"/>
    </location>
</feature>
<name>A0A0H3GGW5_LISM4</name>
<organism evidence="8 9">
    <name type="scientific">Listeria monocytogenes serotype 1/2a (strain 10403S)</name>
    <dbReference type="NCBI Taxonomy" id="393133"/>
    <lineage>
        <taxon>Bacteria</taxon>
        <taxon>Bacillati</taxon>
        <taxon>Bacillota</taxon>
        <taxon>Bacilli</taxon>
        <taxon>Bacillales</taxon>
        <taxon>Listeriaceae</taxon>
        <taxon>Listeria</taxon>
    </lineage>
</organism>
<evidence type="ECO:0000256" key="3">
    <source>
        <dbReference type="ARBA" id="ARBA00022692"/>
    </source>
</evidence>
<feature type="transmembrane region" description="Helical" evidence="7">
    <location>
        <begin position="231"/>
        <end position="252"/>
    </location>
</feature>
<dbReference type="SUPFAM" id="SSF81345">
    <property type="entry name" value="ABC transporter involved in vitamin B12 uptake, BtuC"/>
    <property type="match status" value="1"/>
</dbReference>
<evidence type="ECO:0000256" key="2">
    <source>
        <dbReference type="ARBA" id="ARBA00008034"/>
    </source>
</evidence>
<dbReference type="EMBL" id="CP002002">
    <property type="protein sequence ID" value="AEO06431.1"/>
    <property type="molecule type" value="Genomic_DNA"/>
</dbReference>
<comment type="subcellular location">
    <subcellularLocation>
        <location evidence="6">Cell membrane</location>
        <topology evidence="6">Multi-pass membrane protein</topology>
    </subcellularLocation>
    <subcellularLocation>
        <location evidence="1">Membrane</location>
        <topology evidence="1">Multi-pass membrane protein</topology>
    </subcellularLocation>
</comment>
<feature type="transmembrane region" description="Helical" evidence="7">
    <location>
        <begin position="182"/>
        <end position="198"/>
    </location>
</feature>
<keyword evidence="5 7" id="KW-0472">Membrane</keyword>
<dbReference type="Pfam" id="PF00950">
    <property type="entry name" value="ABC-3"/>
    <property type="match status" value="1"/>
</dbReference>
<sequence length="295" mass="31977">MLALIATLLQYDFIRNTFIVGLVIGVVAPLLGSFIVVRKLSLMADALSHVTLGGIAVSLFLSKTYLPLAALNPLYLGFGFSVVGSLLMEKLRNVYKHFEELAIPIIMSAGMGFSVIFISLANGFNTDLFSYLFGSVSAVSRTDMITIVVTAIIVFIVILSLYKELFLLSFDEEYAKVSGLKAKVFDVIFMVLVALVIASSMRIVGILLVSSLMTLPVAAAIRIAKGFKQTILLSILFGEIAVIGGLFTAYYLNLAPGGAIVIISVLLLIVTILYQKIRQKILISKRGEENGTYSN</sequence>
<keyword evidence="3 6" id="KW-0812">Transmembrane</keyword>